<name>A0A316YID1_9BASI</name>
<dbReference type="InParanoid" id="A0A316YID1"/>
<reference evidence="3 4" key="1">
    <citation type="journal article" date="2018" name="Mol. Biol. Evol.">
        <title>Broad Genomic Sampling Reveals a Smut Pathogenic Ancestry of the Fungal Clade Ustilaginomycotina.</title>
        <authorList>
            <person name="Kijpornyongpan T."/>
            <person name="Mondo S.J."/>
            <person name="Barry K."/>
            <person name="Sandor L."/>
            <person name="Lee J."/>
            <person name="Lipzen A."/>
            <person name="Pangilinan J."/>
            <person name="LaButti K."/>
            <person name="Hainaut M."/>
            <person name="Henrissat B."/>
            <person name="Grigoriev I.V."/>
            <person name="Spatafora J.W."/>
            <person name="Aime M.C."/>
        </authorList>
    </citation>
    <scope>NUCLEOTIDE SEQUENCE [LARGE SCALE GENOMIC DNA]</scope>
    <source>
        <strain evidence="3 4">MCA 4198</strain>
    </source>
</reference>
<evidence type="ECO:0000256" key="1">
    <source>
        <dbReference type="SAM" id="MobiDB-lite"/>
    </source>
</evidence>
<dbReference type="GeneID" id="37043873"/>
<organism evidence="3 4">
    <name type="scientific">Acaromyces ingoldii</name>
    <dbReference type="NCBI Taxonomy" id="215250"/>
    <lineage>
        <taxon>Eukaryota</taxon>
        <taxon>Fungi</taxon>
        <taxon>Dikarya</taxon>
        <taxon>Basidiomycota</taxon>
        <taxon>Ustilaginomycotina</taxon>
        <taxon>Exobasidiomycetes</taxon>
        <taxon>Exobasidiales</taxon>
        <taxon>Cryptobasidiaceae</taxon>
        <taxon>Acaromyces</taxon>
    </lineage>
</organism>
<gene>
    <name evidence="3" type="ORF">FA10DRAFT_267552</name>
</gene>
<dbReference type="EMBL" id="KZ819637">
    <property type="protein sequence ID" value="PWN88931.1"/>
    <property type="molecule type" value="Genomic_DNA"/>
</dbReference>
<dbReference type="OrthoDB" id="3187264at2759"/>
<protein>
    <submittedName>
        <fullName evidence="3">Uncharacterized protein</fullName>
    </submittedName>
</protein>
<evidence type="ECO:0000313" key="3">
    <source>
        <dbReference type="EMBL" id="PWN88931.1"/>
    </source>
</evidence>
<dbReference type="InterPro" id="IPR033579">
    <property type="entry name" value="TMEM128"/>
</dbReference>
<keyword evidence="2" id="KW-0472">Membrane</keyword>
<feature type="transmembrane region" description="Helical" evidence="2">
    <location>
        <begin position="247"/>
        <end position="272"/>
    </location>
</feature>
<proteinExistence type="predicted"/>
<dbReference type="Pfam" id="PF20479">
    <property type="entry name" value="TMEM128"/>
    <property type="match status" value="1"/>
</dbReference>
<dbReference type="RefSeq" id="XP_025376129.1">
    <property type="nucleotide sequence ID" value="XM_025521957.1"/>
</dbReference>
<evidence type="ECO:0000256" key="2">
    <source>
        <dbReference type="SAM" id="Phobius"/>
    </source>
</evidence>
<keyword evidence="4" id="KW-1185">Reference proteome</keyword>
<accession>A0A316YID1</accession>
<feature type="region of interest" description="Disordered" evidence="1">
    <location>
        <begin position="1"/>
        <end position="25"/>
    </location>
</feature>
<feature type="transmembrane region" description="Helical" evidence="2">
    <location>
        <begin position="68"/>
        <end position="90"/>
    </location>
</feature>
<keyword evidence="2" id="KW-1133">Transmembrane helix</keyword>
<keyword evidence="2" id="KW-0812">Transmembrane</keyword>
<dbReference type="AlphaFoldDB" id="A0A316YID1"/>
<feature type="compositionally biased region" description="Low complexity" evidence="1">
    <location>
        <begin position="1"/>
        <end position="19"/>
    </location>
</feature>
<evidence type="ECO:0000313" key="4">
    <source>
        <dbReference type="Proteomes" id="UP000245768"/>
    </source>
</evidence>
<dbReference type="Proteomes" id="UP000245768">
    <property type="component" value="Unassembled WGS sequence"/>
</dbReference>
<feature type="transmembrane region" description="Helical" evidence="2">
    <location>
        <begin position="111"/>
        <end position="133"/>
    </location>
</feature>
<sequence length="284" mass="30063">MSSARGPSSGNGSSSSSSSKLDDSEPRSTYVNVQKQLKYLFFGGLGLWYWQVDVHLRDALEAPGWGRHLAVLSLALVGTTIALFGYLMLLPARGREVDFIEWNRDERLRKVIPILTACIVGGFVTLVITLSPLCAPSPPSPALSQRLLEATQAAGGNLQKASSGIQLLLTDAARSLGLASSSQASSSGSLDVDVKSLLRTLRLPDGDALAGRLGVSPDRTKTLLSTLDRYQARAQAWKEGNLSVLGWTGAVIGSGSTFVTVFGAMGLLGLFAPRPAAKAKRHSL</sequence>
<feature type="transmembrane region" description="Helical" evidence="2">
    <location>
        <begin position="37"/>
        <end position="56"/>
    </location>
</feature>